<dbReference type="InterPro" id="IPR051121">
    <property type="entry name" value="FAH"/>
</dbReference>
<organism evidence="4 5">
    <name type="scientific">Paenibacillus lycopersici</name>
    <dbReference type="NCBI Taxonomy" id="2704462"/>
    <lineage>
        <taxon>Bacteria</taxon>
        <taxon>Bacillati</taxon>
        <taxon>Bacillota</taxon>
        <taxon>Bacilli</taxon>
        <taxon>Bacillales</taxon>
        <taxon>Paenibacillaceae</taxon>
        <taxon>Paenibacillus</taxon>
    </lineage>
</organism>
<sequence>MRLATIVSGGCEEAAIATETGFVPLRLVNEAAGTKWSTRLLGLLSRGEAEALEDWSRTEGAHLLRRLEAIPAAEAVFAPPYRYPRKIWGIGANYRAKAADMKVTPPDAEPICFLKPDTSLIGPGDAIVIPAGGGRVTAEAELGIVIGQACKNVAEAEAERFIAGFVPALDMTDQDIHARNPRFLGRSKCFDTFFSFGPELVTPREISDPQSLRVETVLNGRIVHGAFVSDMIYPLRQVVAYFSRMATLLPGDVIMTGTPGSVDIREGDVAECRIGGFAGLVNPVEQEPEQRLRVALS</sequence>
<evidence type="ECO:0000259" key="3">
    <source>
        <dbReference type="Pfam" id="PF01557"/>
    </source>
</evidence>
<dbReference type="KEGG" id="plyc:GXP70_15705"/>
<name>A0A6C0FVT0_9BACL</name>
<dbReference type="RefSeq" id="WP_162357697.1">
    <property type="nucleotide sequence ID" value="NZ_CP048209.1"/>
</dbReference>
<dbReference type="PANTHER" id="PTHR42796">
    <property type="entry name" value="FUMARYLACETOACETATE HYDROLASE DOMAIN-CONTAINING PROTEIN 2A-RELATED"/>
    <property type="match status" value="1"/>
</dbReference>
<dbReference type="Pfam" id="PF01557">
    <property type="entry name" value="FAA_hydrolase"/>
    <property type="match status" value="1"/>
</dbReference>
<evidence type="ECO:0000313" key="4">
    <source>
        <dbReference type="EMBL" id="QHT61258.1"/>
    </source>
</evidence>
<dbReference type="GO" id="GO:0016787">
    <property type="term" value="F:hydrolase activity"/>
    <property type="evidence" value="ECO:0007669"/>
    <property type="project" value="UniProtKB-KW"/>
</dbReference>
<reference evidence="4 5" key="1">
    <citation type="submission" date="2020-01" db="EMBL/GenBank/DDBJ databases">
        <title>Paenibacillus sp. nov., isolated from tomato rhizosphere.</title>
        <authorList>
            <person name="Weon H.-Y."/>
            <person name="Lee S.A."/>
        </authorList>
    </citation>
    <scope>NUCLEOTIDE SEQUENCE [LARGE SCALE GENOMIC DNA]</scope>
    <source>
        <strain evidence="4 5">12200R-189</strain>
    </source>
</reference>
<proteinExistence type="inferred from homology"/>
<keyword evidence="4" id="KW-0378">Hydrolase</keyword>
<dbReference type="Proteomes" id="UP000476064">
    <property type="component" value="Chromosome"/>
</dbReference>
<gene>
    <name evidence="4" type="ORF">GXP70_15705</name>
</gene>
<dbReference type="EMBL" id="CP048209">
    <property type="protein sequence ID" value="QHT61258.1"/>
    <property type="molecule type" value="Genomic_DNA"/>
</dbReference>
<dbReference type="PANTHER" id="PTHR42796:SF4">
    <property type="entry name" value="FUMARYLACETOACETATE HYDROLASE DOMAIN-CONTAINING PROTEIN 2A"/>
    <property type="match status" value="1"/>
</dbReference>
<dbReference type="AlphaFoldDB" id="A0A6C0FVT0"/>
<comment type="similarity">
    <text evidence="1">Belongs to the FAH family.</text>
</comment>
<dbReference type="InterPro" id="IPR011234">
    <property type="entry name" value="Fumarylacetoacetase-like_C"/>
</dbReference>
<evidence type="ECO:0000256" key="1">
    <source>
        <dbReference type="ARBA" id="ARBA00010211"/>
    </source>
</evidence>
<keyword evidence="5" id="KW-1185">Reference proteome</keyword>
<dbReference type="Gene3D" id="3.90.850.10">
    <property type="entry name" value="Fumarylacetoacetase-like, C-terminal domain"/>
    <property type="match status" value="1"/>
</dbReference>
<dbReference type="GO" id="GO:0044281">
    <property type="term" value="P:small molecule metabolic process"/>
    <property type="evidence" value="ECO:0007669"/>
    <property type="project" value="UniProtKB-ARBA"/>
</dbReference>
<evidence type="ECO:0000256" key="2">
    <source>
        <dbReference type="ARBA" id="ARBA00022723"/>
    </source>
</evidence>
<keyword evidence="2" id="KW-0479">Metal-binding</keyword>
<evidence type="ECO:0000313" key="5">
    <source>
        <dbReference type="Proteomes" id="UP000476064"/>
    </source>
</evidence>
<accession>A0A6C0FVT0</accession>
<dbReference type="SUPFAM" id="SSF56529">
    <property type="entry name" value="FAH"/>
    <property type="match status" value="1"/>
</dbReference>
<dbReference type="GO" id="GO:0046872">
    <property type="term" value="F:metal ion binding"/>
    <property type="evidence" value="ECO:0007669"/>
    <property type="project" value="UniProtKB-KW"/>
</dbReference>
<protein>
    <submittedName>
        <fullName evidence="4">Fumarylacetoacetate hydrolase family protein</fullName>
    </submittedName>
</protein>
<dbReference type="InterPro" id="IPR036663">
    <property type="entry name" value="Fumarylacetoacetase_C_sf"/>
</dbReference>
<feature type="domain" description="Fumarylacetoacetase-like C-terminal" evidence="3">
    <location>
        <begin position="86"/>
        <end position="284"/>
    </location>
</feature>